<gene>
    <name evidence="10" type="ORF">DBV15_10718</name>
</gene>
<name>A0A4S2KY52_9HYME</name>
<evidence type="ECO:0000313" key="11">
    <source>
        <dbReference type="Proteomes" id="UP000310200"/>
    </source>
</evidence>
<dbReference type="EMBL" id="QBLH01001084">
    <property type="protein sequence ID" value="TGZ53138.1"/>
    <property type="molecule type" value="Genomic_DNA"/>
</dbReference>
<comment type="similarity">
    <text evidence="2 9">Belongs to the SSU72 phosphatase family.</text>
</comment>
<protein>
    <recommendedName>
        <fullName evidence="9">RNA polymerase II subunit A C-terminal domain phosphatase SSU72</fullName>
        <shortName evidence="9">CTD phosphatase SSU72</shortName>
        <ecNumber evidence="9">3.1.3.16</ecNumber>
    </recommendedName>
</protein>
<dbReference type="Proteomes" id="UP000310200">
    <property type="component" value="Unassembled WGS sequence"/>
</dbReference>
<dbReference type="GO" id="GO:0031124">
    <property type="term" value="P:mRNA 3'-end processing"/>
    <property type="evidence" value="ECO:0007669"/>
    <property type="project" value="UniProtKB-ARBA"/>
</dbReference>
<keyword evidence="5 9" id="KW-0904">Protein phosphatase</keyword>
<dbReference type="InterPro" id="IPR006811">
    <property type="entry name" value="RNA_pol_II_suA"/>
</dbReference>
<evidence type="ECO:0000256" key="1">
    <source>
        <dbReference type="ARBA" id="ARBA00004123"/>
    </source>
</evidence>
<feature type="non-terminal residue" evidence="10">
    <location>
        <position position="1"/>
    </location>
</feature>
<evidence type="ECO:0000313" key="10">
    <source>
        <dbReference type="EMBL" id="TGZ53138.1"/>
    </source>
</evidence>
<evidence type="ECO:0000256" key="4">
    <source>
        <dbReference type="ARBA" id="ARBA00022801"/>
    </source>
</evidence>
<comment type="catalytic activity">
    <reaction evidence="8 9">
        <text>O-phospho-L-threonyl-[protein] + H2O = L-threonyl-[protein] + phosphate</text>
        <dbReference type="Rhea" id="RHEA:47004"/>
        <dbReference type="Rhea" id="RHEA-COMP:11060"/>
        <dbReference type="Rhea" id="RHEA-COMP:11605"/>
        <dbReference type="ChEBI" id="CHEBI:15377"/>
        <dbReference type="ChEBI" id="CHEBI:30013"/>
        <dbReference type="ChEBI" id="CHEBI:43474"/>
        <dbReference type="ChEBI" id="CHEBI:61977"/>
        <dbReference type="EC" id="3.1.3.16"/>
    </reaction>
</comment>
<keyword evidence="11" id="KW-1185">Reference proteome</keyword>
<evidence type="ECO:0000256" key="6">
    <source>
        <dbReference type="ARBA" id="ARBA00023242"/>
    </source>
</evidence>
<evidence type="ECO:0000256" key="7">
    <source>
        <dbReference type="ARBA" id="ARBA00047761"/>
    </source>
</evidence>
<dbReference type="Pfam" id="PF04722">
    <property type="entry name" value="Ssu72"/>
    <property type="match status" value="1"/>
</dbReference>
<comment type="subcellular location">
    <subcellularLocation>
        <location evidence="1 9">Nucleus</location>
    </subcellularLocation>
</comment>
<organism evidence="10 11">
    <name type="scientific">Temnothorax longispinosus</name>
    <dbReference type="NCBI Taxonomy" id="300112"/>
    <lineage>
        <taxon>Eukaryota</taxon>
        <taxon>Metazoa</taxon>
        <taxon>Ecdysozoa</taxon>
        <taxon>Arthropoda</taxon>
        <taxon>Hexapoda</taxon>
        <taxon>Insecta</taxon>
        <taxon>Pterygota</taxon>
        <taxon>Neoptera</taxon>
        <taxon>Endopterygota</taxon>
        <taxon>Hymenoptera</taxon>
        <taxon>Apocrita</taxon>
        <taxon>Aculeata</taxon>
        <taxon>Formicoidea</taxon>
        <taxon>Formicidae</taxon>
        <taxon>Myrmicinae</taxon>
        <taxon>Temnothorax</taxon>
    </lineage>
</organism>
<keyword evidence="6 9" id="KW-0539">Nucleus</keyword>
<reference evidence="10 11" key="1">
    <citation type="journal article" date="2019" name="Philos. Trans. R. Soc. Lond., B, Biol. Sci.">
        <title>Ant behaviour and brain gene expression of defending hosts depend on the ecological success of the intruding social parasite.</title>
        <authorList>
            <person name="Kaur R."/>
            <person name="Stoldt M."/>
            <person name="Jongepier E."/>
            <person name="Feldmeyer B."/>
            <person name="Menzel F."/>
            <person name="Bornberg-Bauer E."/>
            <person name="Foitzik S."/>
        </authorList>
    </citation>
    <scope>NUCLEOTIDE SEQUENCE [LARGE SCALE GENOMIC DNA]</scope>
    <source>
        <tissue evidence="10">Whole body</tissue>
    </source>
</reference>
<evidence type="ECO:0000256" key="2">
    <source>
        <dbReference type="ARBA" id="ARBA00008978"/>
    </source>
</evidence>
<dbReference type="EC" id="3.1.3.16" evidence="9"/>
<comment type="function">
    <text evidence="9">Protein phosphatase that catalyzes the dephosphorylation of the C-terminal domain of RNA polymerase II. Plays a role in RNA processing and termination.</text>
</comment>
<dbReference type="Gene3D" id="3.40.50.2300">
    <property type="match status" value="2"/>
</dbReference>
<dbReference type="GO" id="GO:0005634">
    <property type="term" value="C:nucleus"/>
    <property type="evidence" value="ECO:0007669"/>
    <property type="project" value="UniProtKB-SubCell"/>
</dbReference>
<comment type="caution">
    <text evidence="10">The sequence shown here is derived from an EMBL/GenBank/DDBJ whole genome shotgun (WGS) entry which is preliminary data.</text>
</comment>
<sequence length="217" mass="25079">AVTRLFYHGSFTVDRTRGRMPAPNSISVAVICSSNMNRSMEAHAFLSKKGFNVKSFGTGDKVKLPGTAPDRPNIYDFGTSYDEIYNDLLMKDKQYFRSYTQNGLLHMLDRNRRIKPKPERFQLSKDKFDILITCEERVYDQVIECMESRPKEDNQPVHLINIDIQDNHEEATVGSFLICELVTVLANSEDLDNDIDELLHEFESKFARTILHTVLFY</sequence>
<keyword evidence="4 9" id="KW-0378">Hydrolase</keyword>
<evidence type="ECO:0000256" key="9">
    <source>
        <dbReference type="RuleBase" id="RU369031"/>
    </source>
</evidence>
<evidence type="ECO:0000256" key="8">
    <source>
        <dbReference type="ARBA" id="ARBA00048336"/>
    </source>
</evidence>
<comment type="catalytic activity">
    <reaction evidence="7 9">
        <text>O-phospho-L-seryl-[protein] + H2O = L-seryl-[protein] + phosphate</text>
        <dbReference type="Rhea" id="RHEA:20629"/>
        <dbReference type="Rhea" id="RHEA-COMP:9863"/>
        <dbReference type="Rhea" id="RHEA-COMP:11604"/>
        <dbReference type="ChEBI" id="CHEBI:15377"/>
        <dbReference type="ChEBI" id="CHEBI:29999"/>
        <dbReference type="ChEBI" id="CHEBI:43474"/>
        <dbReference type="ChEBI" id="CHEBI:83421"/>
        <dbReference type="EC" id="3.1.3.16"/>
    </reaction>
</comment>
<accession>A0A4S2KY52</accession>
<keyword evidence="3 9" id="KW-0507">mRNA processing</keyword>
<evidence type="ECO:0000256" key="3">
    <source>
        <dbReference type="ARBA" id="ARBA00022664"/>
    </source>
</evidence>
<dbReference type="AlphaFoldDB" id="A0A4S2KY52"/>
<dbReference type="FunFam" id="3.40.50.2300:FF:000066">
    <property type="entry name" value="RNA polymerase II subunit A C-terminal domain phosphatase SSU72"/>
    <property type="match status" value="1"/>
</dbReference>
<proteinExistence type="inferred from homology"/>
<dbReference type="FunFam" id="3.40.50.2300:FF:000039">
    <property type="entry name" value="RNA polymerase II subunit A C-terminal domain phosphatase"/>
    <property type="match status" value="1"/>
</dbReference>
<evidence type="ECO:0000256" key="5">
    <source>
        <dbReference type="ARBA" id="ARBA00022912"/>
    </source>
</evidence>
<dbReference type="PANTHER" id="PTHR20383">
    <property type="entry name" value="RNA POLYMERASE II SUBUNIT A C-TERMINAL DOMAIN PHOSPHATASE"/>
    <property type="match status" value="1"/>
</dbReference>
<dbReference type="STRING" id="300112.A0A4S2KY52"/>
<dbReference type="GO" id="GO:0008420">
    <property type="term" value="F:RNA polymerase II CTD heptapeptide repeat phosphatase activity"/>
    <property type="evidence" value="ECO:0007669"/>
    <property type="project" value="UniProtKB-ARBA"/>
</dbReference>